<dbReference type="InterPro" id="IPR015882">
    <property type="entry name" value="HEX_bac_N"/>
</dbReference>
<dbReference type="Gene3D" id="3.20.20.80">
    <property type="entry name" value="Glycosidases"/>
    <property type="match status" value="1"/>
</dbReference>
<dbReference type="SUPFAM" id="SSF55545">
    <property type="entry name" value="beta-N-acetylhexosaminidase-like domain"/>
    <property type="match status" value="1"/>
</dbReference>
<dbReference type="GO" id="GO:0030203">
    <property type="term" value="P:glycosaminoglycan metabolic process"/>
    <property type="evidence" value="ECO:0007669"/>
    <property type="project" value="TreeGrafter"/>
</dbReference>
<evidence type="ECO:0000256" key="1">
    <source>
        <dbReference type="ARBA" id="ARBA00001231"/>
    </source>
</evidence>
<reference evidence="10" key="1">
    <citation type="submission" date="2020-11" db="EMBL/GenBank/DDBJ databases">
        <title>Halonatronomonas betainensis gen. nov., sp. nov. a novel haloalkaliphilic representative of the family Halanaerobiacae capable of betaine degradation.</title>
        <authorList>
            <person name="Boltyanskaya Y."/>
            <person name="Kevbrin V."/>
            <person name="Detkova E."/>
            <person name="Grouzdev D.S."/>
            <person name="Koziaeva V."/>
            <person name="Zhilina T."/>
        </authorList>
    </citation>
    <scope>NUCLEOTIDE SEQUENCE</scope>
    <source>
        <strain evidence="10">Z-7014</strain>
    </source>
</reference>
<organism evidence="10 11">
    <name type="scientific">Halonatronomonas betaini</name>
    <dbReference type="NCBI Taxonomy" id="2778430"/>
    <lineage>
        <taxon>Bacteria</taxon>
        <taxon>Bacillati</taxon>
        <taxon>Bacillota</taxon>
        <taxon>Clostridia</taxon>
        <taxon>Halanaerobiales</taxon>
        <taxon>Halarsenatibacteraceae</taxon>
        <taxon>Halonatronomonas</taxon>
    </lineage>
</organism>
<evidence type="ECO:0000256" key="7">
    <source>
        <dbReference type="SAM" id="Coils"/>
    </source>
</evidence>
<keyword evidence="7" id="KW-0175">Coiled coil</keyword>
<evidence type="ECO:0000256" key="3">
    <source>
        <dbReference type="ARBA" id="ARBA00012663"/>
    </source>
</evidence>
<feature type="domain" description="Beta-hexosaminidase bacterial type N-terminal" evidence="9">
    <location>
        <begin position="3"/>
        <end position="132"/>
    </location>
</feature>
<gene>
    <name evidence="10" type="ORF">I0Q91_07465</name>
</gene>
<comment type="caution">
    <text evidence="10">The sequence shown here is derived from an EMBL/GenBank/DDBJ whole genome shotgun (WGS) entry which is preliminary data.</text>
</comment>
<dbReference type="RefSeq" id="WP_270453831.1">
    <property type="nucleotide sequence ID" value="NZ_JADPIE010000003.1"/>
</dbReference>
<dbReference type="PANTHER" id="PTHR22600:SF57">
    <property type="entry name" value="BETA-N-ACETYLHEXOSAMINIDASE"/>
    <property type="match status" value="1"/>
</dbReference>
<evidence type="ECO:0000313" key="11">
    <source>
        <dbReference type="Proteomes" id="UP000621436"/>
    </source>
</evidence>
<dbReference type="AlphaFoldDB" id="A0A931ARQ9"/>
<dbReference type="InterPro" id="IPR017853">
    <property type="entry name" value="GH"/>
</dbReference>
<evidence type="ECO:0000259" key="9">
    <source>
        <dbReference type="Pfam" id="PF02838"/>
    </source>
</evidence>
<feature type="active site" description="Proton donor" evidence="6">
    <location>
        <position position="276"/>
    </location>
</feature>
<dbReference type="Proteomes" id="UP000621436">
    <property type="component" value="Unassembled WGS sequence"/>
</dbReference>
<sequence>MKYKIIPDVKSIKYLKETFHFKNKVYLYSSNQKTLNKIGKLIDEKLNIEYEYVLKDNLKSKIIISNSPDTDLENKNTKNLDRPQSYDLSISKNIIYLSGFDETGLFYACLTFEQILSQIEDKLITCLQIFDYPKIENRGLMLDYSRDKIMKLETLDEIIQVMNIGKLNVLQLYIENTYKSEKHPDINQEDNTIDAGFIKDLEKKCKENHIELMANMQSFGHQNYTLQQAKYRELSESELFWTLSPALDETYDFINDLYSEYLPYFSSDWLNVGADETYDLGKGLSKEWAEKEGKGRVYLYHIKQLIRLADKYNKKIMLFGDILINYPDLMDEVPEDVILLDWDYDPKESYESTYKFGESNRKFWVCPGTGAWNSIFPRIDSAKINIHNLIRDGIKNGASGVLLTDWGDHGHYSMVSASFYTYIYTGSLSWEGLSFEEDKLNDSYQRIFSEGDLWLKIINKFCEIYRIPGIWSKNRCQCVISLFDEPLFGRTLIGPEPDDLNGPFDKLPENIPYVMEEKGHHLLRPIFKITDEQINNIENKVNFIEREINKVKRSLMKKEFIYIIKAFRVMIIKLRLGRNIRNHFENDFPDVNNIIDYKLQTEQLIKDYSELMLEFSAIWFKRSKQANLDTNLGHYADIISRLKYLVKWLDEQIEKINKDIEVDRSFDSYKTNDYKSLPTY</sequence>
<evidence type="ECO:0000313" key="10">
    <source>
        <dbReference type="EMBL" id="MBF8436909.1"/>
    </source>
</evidence>
<evidence type="ECO:0000256" key="5">
    <source>
        <dbReference type="ARBA" id="ARBA00023295"/>
    </source>
</evidence>
<dbReference type="EC" id="3.2.1.52" evidence="3"/>
<dbReference type="PANTHER" id="PTHR22600">
    <property type="entry name" value="BETA-HEXOSAMINIDASE"/>
    <property type="match status" value="1"/>
</dbReference>
<dbReference type="InterPro" id="IPR015883">
    <property type="entry name" value="Glyco_hydro_20_cat"/>
</dbReference>
<dbReference type="Pfam" id="PF00728">
    <property type="entry name" value="Glyco_hydro_20"/>
    <property type="match status" value="1"/>
</dbReference>
<dbReference type="Pfam" id="PF02838">
    <property type="entry name" value="Glyco_hydro_20b"/>
    <property type="match status" value="1"/>
</dbReference>
<keyword evidence="5" id="KW-0326">Glycosidase</keyword>
<keyword evidence="4" id="KW-0378">Hydrolase</keyword>
<dbReference type="Gene3D" id="3.30.379.10">
    <property type="entry name" value="Chitobiase/beta-hexosaminidase domain 2-like"/>
    <property type="match status" value="1"/>
</dbReference>
<comment type="similarity">
    <text evidence="2">Belongs to the glycosyl hydrolase 20 family.</text>
</comment>
<keyword evidence="11" id="KW-1185">Reference proteome</keyword>
<feature type="domain" description="Glycoside hydrolase family 20 catalytic" evidence="8">
    <location>
        <begin position="138"/>
        <end position="344"/>
    </location>
</feature>
<comment type="catalytic activity">
    <reaction evidence="1">
        <text>Hydrolysis of terminal non-reducing N-acetyl-D-hexosamine residues in N-acetyl-beta-D-hexosaminides.</text>
        <dbReference type="EC" id="3.2.1.52"/>
    </reaction>
</comment>
<dbReference type="GO" id="GO:0016020">
    <property type="term" value="C:membrane"/>
    <property type="evidence" value="ECO:0007669"/>
    <property type="project" value="TreeGrafter"/>
</dbReference>
<dbReference type="EMBL" id="JADPIE010000003">
    <property type="protein sequence ID" value="MBF8436909.1"/>
    <property type="molecule type" value="Genomic_DNA"/>
</dbReference>
<name>A0A931ARQ9_9FIRM</name>
<evidence type="ECO:0000256" key="6">
    <source>
        <dbReference type="PIRSR" id="PIRSR625705-1"/>
    </source>
</evidence>
<dbReference type="InterPro" id="IPR029018">
    <property type="entry name" value="Hex-like_dom2"/>
</dbReference>
<dbReference type="GO" id="GO:0005975">
    <property type="term" value="P:carbohydrate metabolic process"/>
    <property type="evidence" value="ECO:0007669"/>
    <property type="project" value="InterPro"/>
</dbReference>
<evidence type="ECO:0000259" key="8">
    <source>
        <dbReference type="Pfam" id="PF00728"/>
    </source>
</evidence>
<feature type="coiled-coil region" evidence="7">
    <location>
        <begin position="527"/>
        <end position="554"/>
    </location>
</feature>
<evidence type="ECO:0000256" key="2">
    <source>
        <dbReference type="ARBA" id="ARBA00006285"/>
    </source>
</evidence>
<accession>A0A931ARQ9</accession>
<dbReference type="GO" id="GO:0004563">
    <property type="term" value="F:beta-N-acetylhexosaminidase activity"/>
    <property type="evidence" value="ECO:0007669"/>
    <property type="project" value="UniProtKB-EC"/>
</dbReference>
<proteinExistence type="inferred from homology"/>
<dbReference type="SUPFAM" id="SSF51445">
    <property type="entry name" value="(Trans)glycosidases"/>
    <property type="match status" value="1"/>
</dbReference>
<protein>
    <recommendedName>
        <fullName evidence="3">beta-N-acetylhexosaminidase</fullName>
        <ecNumber evidence="3">3.2.1.52</ecNumber>
    </recommendedName>
</protein>
<dbReference type="PRINTS" id="PR00738">
    <property type="entry name" value="GLHYDRLASE20"/>
</dbReference>
<dbReference type="InterPro" id="IPR025705">
    <property type="entry name" value="Beta_hexosaminidase_sua/sub"/>
</dbReference>
<evidence type="ECO:0000256" key="4">
    <source>
        <dbReference type="ARBA" id="ARBA00022801"/>
    </source>
</evidence>